<dbReference type="EMBL" id="JAPDOG010000001">
    <property type="protein sequence ID" value="MCW3780081.1"/>
    <property type="molecule type" value="Genomic_DNA"/>
</dbReference>
<dbReference type="InterPro" id="IPR001538">
    <property type="entry name" value="Man6P_isomerase-2_C"/>
</dbReference>
<evidence type="ECO:0000256" key="3">
    <source>
        <dbReference type="ARBA" id="ARBA00022679"/>
    </source>
</evidence>
<sequence length="493" mass="53180">MRTSGSRHRRRCGAMMDGGFEGFAARRETIIPVVLCGGTGTRLWPVSRAGMAKQLLAMQDGETLLQITLRRVMGPGFAAPVVVGSAPQRFTLRDQVEAIVPGARIVVEPERRDTLAAVLLAAAIIARDDPDAVVAVVPSDHLIRDGDAFRSAVAMAAARVGEAGVAVIGIVPDAPSTAYGYVRPGHASGAGCFSVAKFVEKPEEPLARRLIAEGCLWNAGIFCFRAGWLVAAMETVDPQAVAAVGRAVGGLRREHGFLVPGSDFADIRAISFDHGFMECTRDAHVVPAGFRWSDLGDWNAVWAAAEKDGDGNAIRGAGLAIDARGNMIHSEGRLVCALGVEGLAIVETPDAVMVAPRERAQDVKALVGALTERRRPEATEHARTHRPWGWFQTTDLGERFRVKRIVVKPGAMLSLQRHRYRAEHWVVVRGTAEVTLEGKVFILRENESTYVAIGAVHRLANPAEGPLELIEVQTGDYLGEDDIERMEDAFGRV</sequence>
<dbReference type="SUPFAM" id="SSF51182">
    <property type="entry name" value="RmlC-like cupins"/>
    <property type="match status" value="1"/>
</dbReference>
<keyword evidence="6" id="KW-0342">GTP-binding</keyword>
<feature type="domain" description="Nucleotidyl transferase" evidence="9">
    <location>
        <begin position="32"/>
        <end position="308"/>
    </location>
</feature>
<dbReference type="InterPro" id="IPR054566">
    <property type="entry name" value="ManC/GMP-like_b-helix"/>
</dbReference>
<dbReference type="InterPro" id="IPR005835">
    <property type="entry name" value="NTP_transferase_dom"/>
</dbReference>
<proteinExistence type="inferred from homology"/>
<feature type="domain" description="Mannose-6-phosphate isomerase type II C-terminal" evidence="10">
    <location>
        <begin position="375"/>
        <end position="488"/>
    </location>
</feature>
<dbReference type="Pfam" id="PF22640">
    <property type="entry name" value="ManC_GMP_beta-helix"/>
    <property type="match status" value="1"/>
</dbReference>
<reference evidence="12 13" key="1">
    <citation type="submission" date="2022-10" db="EMBL/GenBank/DDBJ databases">
        <title>Defluviimonas sp. CAU 1641 isolated from mud.</title>
        <authorList>
            <person name="Kim W."/>
        </authorList>
    </citation>
    <scope>NUCLEOTIDE SEQUENCE [LARGE SCALE GENOMIC DNA]</scope>
    <source>
        <strain evidence="12 13">CAU 1641</strain>
    </source>
</reference>
<dbReference type="Gene3D" id="3.90.550.10">
    <property type="entry name" value="Spore Coat Polysaccharide Biosynthesis Protein SpsA, Chain A"/>
    <property type="match status" value="1"/>
</dbReference>
<dbReference type="InterPro" id="IPR049577">
    <property type="entry name" value="GMPP_N"/>
</dbReference>
<evidence type="ECO:0000259" key="11">
    <source>
        <dbReference type="Pfam" id="PF22640"/>
    </source>
</evidence>
<keyword evidence="12" id="KW-0413">Isomerase</keyword>
<evidence type="ECO:0000256" key="2">
    <source>
        <dbReference type="ARBA" id="ARBA00012387"/>
    </source>
</evidence>
<dbReference type="GO" id="GO:0004475">
    <property type="term" value="F:mannose-1-phosphate guanylyltransferase (GTP) activity"/>
    <property type="evidence" value="ECO:0007669"/>
    <property type="project" value="UniProtKB-EC"/>
</dbReference>
<dbReference type="Proteomes" id="UP001207582">
    <property type="component" value="Unassembled WGS sequence"/>
</dbReference>
<evidence type="ECO:0000256" key="8">
    <source>
        <dbReference type="RuleBase" id="RU004190"/>
    </source>
</evidence>
<evidence type="ECO:0000256" key="5">
    <source>
        <dbReference type="ARBA" id="ARBA00022741"/>
    </source>
</evidence>
<dbReference type="InterPro" id="IPR051161">
    <property type="entry name" value="Mannose-6P_isomerase_type2"/>
</dbReference>
<dbReference type="InterPro" id="IPR006375">
    <property type="entry name" value="Man1P_GuaTrfase/Man6P_Isoase"/>
</dbReference>
<name>A0ABT3IXI2_9RHOB</name>
<dbReference type="SUPFAM" id="SSF53448">
    <property type="entry name" value="Nucleotide-diphospho-sugar transferases"/>
    <property type="match status" value="1"/>
</dbReference>
<dbReference type="InterPro" id="IPR014710">
    <property type="entry name" value="RmlC-like_jellyroll"/>
</dbReference>
<evidence type="ECO:0000313" key="12">
    <source>
        <dbReference type="EMBL" id="MCW3780081.1"/>
    </source>
</evidence>
<evidence type="ECO:0000259" key="10">
    <source>
        <dbReference type="Pfam" id="PF01050"/>
    </source>
</evidence>
<evidence type="ECO:0000256" key="6">
    <source>
        <dbReference type="ARBA" id="ARBA00023134"/>
    </source>
</evidence>
<dbReference type="GO" id="GO:0004476">
    <property type="term" value="F:mannose-6-phosphate isomerase activity"/>
    <property type="evidence" value="ECO:0007669"/>
    <property type="project" value="UniProtKB-EC"/>
</dbReference>
<feature type="domain" description="MannoseP isomerase/GMP-like beta-helix" evidence="11">
    <location>
        <begin position="319"/>
        <end position="370"/>
    </location>
</feature>
<evidence type="ECO:0000256" key="7">
    <source>
        <dbReference type="ARBA" id="ARBA00047343"/>
    </source>
</evidence>
<dbReference type="NCBIfam" id="TIGR01479">
    <property type="entry name" value="GMP_PMI"/>
    <property type="match status" value="1"/>
</dbReference>
<evidence type="ECO:0000259" key="9">
    <source>
        <dbReference type="Pfam" id="PF00483"/>
    </source>
</evidence>
<dbReference type="CDD" id="cd02509">
    <property type="entry name" value="GDP-M1P_Guanylyltransferase"/>
    <property type="match status" value="1"/>
</dbReference>
<accession>A0ABT3IXI2</accession>
<organism evidence="12 13">
    <name type="scientific">Defluviimonas salinarum</name>
    <dbReference type="NCBI Taxonomy" id="2992147"/>
    <lineage>
        <taxon>Bacteria</taxon>
        <taxon>Pseudomonadati</taxon>
        <taxon>Pseudomonadota</taxon>
        <taxon>Alphaproteobacteria</taxon>
        <taxon>Rhodobacterales</taxon>
        <taxon>Paracoccaceae</taxon>
        <taxon>Albidovulum</taxon>
    </lineage>
</organism>
<comment type="catalytic activity">
    <reaction evidence="7">
        <text>alpha-D-mannose 1-phosphate + GTP + H(+) = GDP-alpha-D-mannose + diphosphate</text>
        <dbReference type="Rhea" id="RHEA:15229"/>
        <dbReference type="ChEBI" id="CHEBI:15378"/>
        <dbReference type="ChEBI" id="CHEBI:33019"/>
        <dbReference type="ChEBI" id="CHEBI:37565"/>
        <dbReference type="ChEBI" id="CHEBI:57527"/>
        <dbReference type="ChEBI" id="CHEBI:58409"/>
        <dbReference type="EC" id="2.7.7.13"/>
    </reaction>
</comment>
<gene>
    <name evidence="12" type="ORF">OM960_00585</name>
</gene>
<comment type="similarity">
    <text evidence="1 8">Belongs to the mannose-6-phosphate isomerase type 2 family.</text>
</comment>
<evidence type="ECO:0000313" key="13">
    <source>
        <dbReference type="Proteomes" id="UP001207582"/>
    </source>
</evidence>
<protein>
    <recommendedName>
        <fullName evidence="2">mannose-1-phosphate guanylyltransferase</fullName>
        <ecNumber evidence="2">2.7.7.13</ecNumber>
    </recommendedName>
</protein>
<dbReference type="CDD" id="cd02213">
    <property type="entry name" value="cupin_PMI_typeII_C"/>
    <property type="match status" value="1"/>
</dbReference>
<dbReference type="EC" id="2.7.7.13" evidence="2"/>
<keyword evidence="3 12" id="KW-0808">Transferase</keyword>
<keyword evidence="13" id="KW-1185">Reference proteome</keyword>
<keyword evidence="4 12" id="KW-0548">Nucleotidyltransferase</keyword>
<evidence type="ECO:0000256" key="1">
    <source>
        <dbReference type="ARBA" id="ARBA00006115"/>
    </source>
</evidence>
<keyword evidence="5" id="KW-0547">Nucleotide-binding</keyword>
<dbReference type="PANTHER" id="PTHR46390">
    <property type="entry name" value="MANNOSE-1-PHOSPHATE GUANYLYLTRANSFERASE"/>
    <property type="match status" value="1"/>
</dbReference>
<dbReference type="PANTHER" id="PTHR46390:SF1">
    <property type="entry name" value="MANNOSE-1-PHOSPHATE GUANYLYLTRANSFERASE"/>
    <property type="match status" value="1"/>
</dbReference>
<dbReference type="InterPro" id="IPR011051">
    <property type="entry name" value="RmlC_Cupin_sf"/>
</dbReference>
<evidence type="ECO:0000256" key="4">
    <source>
        <dbReference type="ARBA" id="ARBA00022695"/>
    </source>
</evidence>
<comment type="caution">
    <text evidence="12">The sequence shown here is derived from an EMBL/GenBank/DDBJ whole genome shotgun (WGS) entry which is preliminary data.</text>
</comment>
<dbReference type="InterPro" id="IPR029044">
    <property type="entry name" value="Nucleotide-diphossugar_trans"/>
</dbReference>
<dbReference type="Pfam" id="PF00483">
    <property type="entry name" value="NTP_transferase"/>
    <property type="match status" value="1"/>
</dbReference>
<dbReference type="Pfam" id="PF01050">
    <property type="entry name" value="MannoseP_isomer"/>
    <property type="match status" value="1"/>
</dbReference>
<dbReference type="Gene3D" id="2.60.120.10">
    <property type="entry name" value="Jelly Rolls"/>
    <property type="match status" value="1"/>
</dbReference>